<dbReference type="RefSeq" id="WP_354314893.1">
    <property type="nucleotide sequence ID" value="NZ_JBEPME010000011.1"/>
</dbReference>
<evidence type="ECO:0000259" key="1">
    <source>
        <dbReference type="Pfam" id="PF01717"/>
    </source>
</evidence>
<dbReference type="PANTHER" id="PTHR43844">
    <property type="entry name" value="METHIONINE SYNTHASE"/>
    <property type="match status" value="1"/>
</dbReference>
<dbReference type="NCBIfam" id="NF005085">
    <property type="entry name" value="PRK06520.1"/>
    <property type="match status" value="1"/>
</dbReference>
<dbReference type="Proteomes" id="UP001549104">
    <property type="component" value="Unassembled WGS sequence"/>
</dbReference>
<dbReference type="PANTHER" id="PTHR43844:SF1">
    <property type="entry name" value="METHIONINE SYNTHASE"/>
    <property type="match status" value="1"/>
</dbReference>
<dbReference type="Gene3D" id="3.20.20.210">
    <property type="match status" value="1"/>
</dbReference>
<accession>A0ABV2KF38</accession>
<dbReference type="InterPro" id="IPR038071">
    <property type="entry name" value="UROD/MetE-like_sf"/>
</dbReference>
<dbReference type="EMBL" id="JBEPME010000011">
    <property type="protein sequence ID" value="MET3659477.1"/>
    <property type="molecule type" value="Genomic_DNA"/>
</dbReference>
<evidence type="ECO:0000313" key="2">
    <source>
        <dbReference type="EMBL" id="MET3659477.1"/>
    </source>
</evidence>
<keyword evidence="3" id="KW-1185">Reference proteome</keyword>
<proteinExistence type="predicted"/>
<organism evidence="2 3">
    <name type="scientific">Sporosarcina psychrophila</name>
    <name type="common">Bacillus psychrophilus</name>
    <dbReference type="NCBI Taxonomy" id="1476"/>
    <lineage>
        <taxon>Bacteria</taxon>
        <taxon>Bacillati</taxon>
        <taxon>Bacillota</taxon>
        <taxon>Bacilli</taxon>
        <taxon>Bacillales</taxon>
        <taxon>Caryophanaceae</taxon>
        <taxon>Sporosarcina</taxon>
    </lineage>
</organism>
<name>A0ABV2KF38_SPOPS</name>
<reference evidence="2 3" key="1">
    <citation type="submission" date="2024-06" db="EMBL/GenBank/DDBJ databases">
        <title>Sorghum-associated microbial communities from plants grown in Nebraska, USA.</title>
        <authorList>
            <person name="Schachtman D."/>
        </authorList>
    </citation>
    <scope>NUCLEOTIDE SEQUENCE [LARGE SCALE GENOMIC DNA]</scope>
    <source>
        <strain evidence="2 3">1288</strain>
    </source>
</reference>
<dbReference type="SUPFAM" id="SSF51726">
    <property type="entry name" value="UROD/MetE-like"/>
    <property type="match status" value="1"/>
</dbReference>
<dbReference type="CDD" id="cd03311">
    <property type="entry name" value="CIMS_C_terminal_like"/>
    <property type="match status" value="1"/>
</dbReference>
<sequence length="372" mass="42136">MTKPIAEQTLTKAPFKADHVGSFLRPERLKQARLQRETGDITAKELRTIEDEEITKLVEKQKEAGLNSVTDGEFRRKWWHFDFLSGFDGVEFFETDKGLQFNGVVTKAHGIRVTGKIGFSDHYMIEHFKFLKSIAGNAVAKFTIPSPNMLIHRATFEEGIYANDEELFDDLVTAYQDVIQALYDEGCRYLQIDDTSWASFLSEEGRETLKAKGQDPDKLVQLSARAINESIAKRPADLLVTMHICRGNFKSTYFSSGGYEDVSETIFGGLDVDGLFLEFDDERSGSFEPLRHVNRPDLFVVLGLITSKFGELEAPEQLKARIAEATKYVPLDQLCLSPQCGFASTEEGNQLTEEQQWEKVRHVVTIAQDVWQ</sequence>
<protein>
    <submittedName>
        <fullName evidence="2">Methionine synthase II (Cobalamin-independent)</fullName>
    </submittedName>
</protein>
<comment type="caution">
    <text evidence="2">The sequence shown here is derived from an EMBL/GenBank/DDBJ whole genome shotgun (WGS) entry which is preliminary data.</text>
</comment>
<feature type="domain" description="Cobalamin-independent methionine synthase MetE C-terminal/archaeal" evidence="1">
    <location>
        <begin position="19"/>
        <end position="347"/>
    </location>
</feature>
<dbReference type="Pfam" id="PF01717">
    <property type="entry name" value="Meth_synt_2"/>
    <property type="match status" value="1"/>
</dbReference>
<gene>
    <name evidence="2" type="ORF">ABIC55_004617</name>
</gene>
<dbReference type="InterPro" id="IPR002629">
    <property type="entry name" value="Met_Synth_C/arc"/>
</dbReference>
<evidence type="ECO:0000313" key="3">
    <source>
        <dbReference type="Proteomes" id="UP001549104"/>
    </source>
</evidence>